<evidence type="ECO:0000256" key="1">
    <source>
        <dbReference type="ARBA" id="ARBA00022714"/>
    </source>
</evidence>
<dbReference type="PANTHER" id="PTHR21496">
    <property type="entry name" value="FERREDOXIN-RELATED"/>
    <property type="match status" value="1"/>
</dbReference>
<name>A0A437QVM0_9PROT</name>
<dbReference type="SUPFAM" id="SSF50022">
    <property type="entry name" value="ISP domain"/>
    <property type="match status" value="1"/>
</dbReference>
<dbReference type="Proteomes" id="UP000287447">
    <property type="component" value="Unassembled WGS sequence"/>
</dbReference>
<dbReference type="OrthoDB" id="9800776at2"/>
<dbReference type="Gene3D" id="2.102.10.10">
    <property type="entry name" value="Rieske [2Fe-2S] iron-sulphur domain"/>
    <property type="match status" value="1"/>
</dbReference>
<evidence type="ECO:0000256" key="5">
    <source>
        <dbReference type="ARBA" id="ARBA00034078"/>
    </source>
</evidence>
<evidence type="ECO:0000256" key="6">
    <source>
        <dbReference type="ARBA" id="ARBA00038001"/>
    </source>
</evidence>
<keyword evidence="1" id="KW-0001">2Fe-2S</keyword>
<evidence type="ECO:0000313" key="10">
    <source>
        <dbReference type="Proteomes" id="UP000287447"/>
    </source>
</evidence>
<accession>A0A437QVM0</accession>
<feature type="region of interest" description="Disordered" evidence="7">
    <location>
        <begin position="1"/>
        <end position="20"/>
    </location>
</feature>
<feature type="domain" description="Rieske" evidence="8">
    <location>
        <begin position="56"/>
        <end position="128"/>
    </location>
</feature>
<dbReference type="Pfam" id="PF00355">
    <property type="entry name" value="Rieske"/>
    <property type="match status" value="1"/>
</dbReference>
<keyword evidence="10" id="KW-1185">Reference proteome</keyword>
<evidence type="ECO:0000256" key="7">
    <source>
        <dbReference type="SAM" id="MobiDB-lite"/>
    </source>
</evidence>
<keyword evidence="3" id="KW-0408">Iron</keyword>
<evidence type="ECO:0000256" key="4">
    <source>
        <dbReference type="ARBA" id="ARBA00023014"/>
    </source>
</evidence>
<dbReference type="InterPro" id="IPR017941">
    <property type="entry name" value="Rieske_2Fe-2S"/>
</dbReference>
<proteinExistence type="inferred from homology"/>
<dbReference type="RefSeq" id="WP_127763939.1">
    <property type="nucleotide sequence ID" value="NZ_SADE01000001.1"/>
</dbReference>
<dbReference type="AlphaFoldDB" id="A0A437QVM0"/>
<dbReference type="EMBL" id="SADE01000001">
    <property type="protein sequence ID" value="RVU38567.1"/>
    <property type="molecule type" value="Genomic_DNA"/>
</dbReference>
<comment type="cofactor">
    <cofactor evidence="5">
        <name>[2Fe-2S] cluster</name>
        <dbReference type="ChEBI" id="CHEBI:190135"/>
    </cofactor>
</comment>
<dbReference type="GO" id="GO:0051537">
    <property type="term" value="F:2 iron, 2 sulfur cluster binding"/>
    <property type="evidence" value="ECO:0007669"/>
    <property type="project" value="UniProtKB-KW"/>
</dbReference>
<gene>
    <name evidence="9" type="ORF">EOI86_04605</name>
</gene>
<evidence type="ECO:0000256" key="3">
    <source>
        <dbReference type="ARBA" id="ARBA00023004"/>
    </source>
</evidence>
<reference evidence="10" key="1">
    <citation type="submission" date="2019-01" db="EMBL/GenBank/DDBJ databases">
        <title>Gri0909 isolated from a small marine red alga.</title>
        <authorList>
            <person name="Kim J."/>
            <person name="Jeong S.E."/>
            <person name="Jeon C.O."/>
        </authorList>
    </citation>
    <scope>NUCLEOTIDE SEQUENCE [LARGE SCALE GENOMIC DNA]</scope>
    <source>
        <strain evidence="10">Gri0909</strain>
    </source>
</reference>
<protein>
    <recommendedName>
        <fullName evidence="8">Rieske domain-containing protein</fullName>
    </recommendedName>
</protein>
<evidence type="ECO:0000256" key="2">
    <source>
        <dbReference type="ARBA" id="ARBA00022723"/>
    </source>
</evidence>
<keyword evidence="4" id="KW-0411">Iron-sulfur</keyword>
<organism evidence="9 10">
    <name type="scientific">Hwanghaeella grinnelliae</name>
    <dbReference type="NCBI Taxonomy" id="2500179"/>
    <lineage>
        <taxon>Bacteria</taxon>
        <taxon>Pseudomonadati</taxon>
        <taxon>Pseudomonadota</taxon>
        <taxon>Alphaproteobacteria</taxon>
        <taxon>Rhodospirillales</taxon>
        <taxon>Rhodospirillaceae</taxon>
        <taxon>Hwanghaeella</taxon>
    </lineage>
</organism>
<dbReference type="InterPro" id="IPR036922">
    <property type="entry name" value="Rieske_2Fe-2S_sf"/>
</dbReference>
<keyword evidence="2" id="KW-0479">Metal-binding</keyword>
<dbReference type="GO" id="GO:0046872">
    <property type="term" value="F:metal ion binding"/>
    <property type="evidence" value="ECO:0007669"/>
    <property type="project" value="UniProtKB-KW"/>
</dbReference>
<sequence length="555" mass="61670">MSSARPAPDQAANPTDESRRNWVRVTDLDSLIAKGRKVVKANGKQIALFHVADRGTEDGAIQACNNRCPHEGYPLIEGALSGGADGAACKLTCNWHNWKFDLDSGETEIGGDKLRRYPVRVEDGAVLVDITDPAPEELIKTALDNIADAMPRHEYDRIAREVARLKKAGGNPEQGILKAAQHSFDRFEFGYTHAFAAAADWLRTGDELAVNEAERLASVVEVIGHMSWDTMRERRYPFTSESRPYDEDGFVQAIEDEDEDTAIAYINGALAENLGMPALRRGLLRAALAHYQMFGHAPIYVYKTEQLADRLGPDALEPLLLCLVRGLIYASREDLIPEFKAYRPAIQSWSDGGNAPPRPATDYTRLSVSKTLDLIRESAQRGPELYHVLLEAAALQLLAFRVDMDARTDNSVSENVNWLDFTHAITFANAGRWAAEHYPELWPAVLLQIGCFLGRNAGFLDDGVCLEEWRVSDTPDIYLNTILHGMLDHDFPEYIVACHYVKLATAMRDEIDNAPDAGFVPVLTAGLNRLIAHPIKRKHVLRTANQSLDFVGREG</sequence>
<dbReference type="PROSITE" id="PS51296">
    <property type="entry name" value="RIESKE"/>
    <property type="match status" value="1"/>
</dbReference>
<evidence type="ECO:0000259" key="8">
    <source>
        <dbReference type="PROSITE" id="PS51296"/>
    </source>
</evidence>
<comment type="similarity">
    <text evidence="6">Belongs to the bacterial ring-hydroxylating dioxygenase ferredoxin component family.</text>
</comment>
<comment type="caution">
    <text evidence="9">The sequence shown here is derived from an EMBL/GenBank/DDBJ whole genome shotgun (WGS) entry which is preliminary data.</text>
</comment>
<dbReference type="PANTHER" id="PTHR21496:SF0">
    <property type="entry name" value="RIESKE DOMAIN-CONTAINING PROTEIN"/>
    <property type="match status" value="1"/>
</dbReference>
<evidence type="ECO:0000313" key="9">
    <source>
        <dbReference type="EMBL" id="RVU38567.1"/>
    </source>
</evidence>